<dbReference type="OrthoDB" id="9772485at2"/>
<dbReference type="Pfam" id="PF00534">
    <property type="entry name" value="Glycos_transf_1"/>
    <property type="match status" value="1"/>
</dbReference>
<dbReference type="RefSeq" id="WP_091313785.1">
    <property type="nucleotide sequence ID" value="NZ_FMIB01000002.1"/>
</dbReference>
<dbReference type="NCBIfam" id="NF038011">
    <property type="entry name" value="PelF"/>
    <property type="match status" value="1"/>
</dbReference>
<name>A0A1C6V394_9ACTN</name>
<evidence type="ECO:0000256" key="1">
    <source>
        <dbReference type="ARBA" id="ARBA00022679"/>
    </source>
</evidence>
<evidence type="ECO:0000259" key="2">
    <source>
        <dbReference type="Pfam" id="PF00534"/>
    </source>
</evidence>
<dbReference type="PANTHER" id="PTHR12526:SF636">
    <property type="entry name" value="BLL3647 PROTEIN"/>
    <property type="match status" value="1"/>
</dbReference>
<dbReference type="InterPro" id="IPR022622">
    <property type="entry name" value="DUF3492"/>
</dbReference>
<feature type="domain" description="DUF3492" evidence="3">
    <location>
        <begin position="1"/>
        <end position="272"/>
    </location>
</feature>
<dbReference type="AlphaFoldDB" id="A0A1C6V394"/>
<dbReference type="SUPFAM" id="SSF53756">
    <property type="entry name" value="UDP-Glycosyltransferase/glycogen phosphorylase"/>
    <property type="match status" value="1"/>
</dbReference>
<protein>
    <submittedName>
        <fullName evidence="4">Glycosyltransferase involved in cell wall bisynthesis</fullName>
    </submittedName>
</protein>
<sequence length="481" mass="52710">MKVALVSEGTYPFAMGGVSIWCDQLIRGLPEHDWEMVALTVDDTERPRWAPPPNLGRLRTIPLWGPRPERRGAGRRPGRDFREGFAALLGAVLRPDDPHPGREEMSRMRFLHALRLLHEYAVRGGDLTDALTSNTAVGMTMDAWRGVRPQEPALGLADTVGALAWIEHLLRPLSAEPVRADLVHSSMNGLCALVGMTARWRYGTPMIMSEHGMYLRERYLDLLASDEPYPVQVLVLGFQRQLARAAYLLVDALAPHGGYNRRWQLRNGADPERIWTVYNGVDPDEFPAARGEPAQPVIVYLGRIDPIKDLHTLIRAFALVRAEVPGARLRIFGDAPAGGADYRDSCQKLIADLGLTGDAVLEGRVDQSVAAYHQGQVVALTSISEGFPYSVVEAMACGRPVVCTNVGGVAEAVGDAGYVVPPRDHAAVAAACVRLLQDAPLRTRLGAAARERVLAHFTLDQSIEAYRRIYRHLTGQPVAAA</sequence>
<dbReference type="InterPro" id="IPR047691">
    <property type="entry name" value="PelF-like"/>
</dbReference>
<gene>
    <name evidence="4" type="ORF">GA0070603_3092</name>
</gene>
<dbReference type="InterPro" id="IPR001296">
    <property type="entry name" value="Glyco_trans_1"/>
</dbReference>
<dbReference type="STRING" id="47854.GA0070603_3092"/>
<dbReference type="PANTHER" id="PTHR12526">
    <property type="entry name" value="GLYCOSYLTRANSFERASE"/>
    <property type="match status" value="1"/>
</dbReference>
<feature type="domain" description="Glycosyl transferase family 1" evidence="2">
    <location>
        <begin position="293"/>
        <end position="452"/>
    </location>
</feature>
<dbReference type="GeneID" id="43279735"/>
<dbReference type="GO" id="GO:0016757">
    <property type="term" value="F:glycosyltransferase activity"/>
    <property type="evidence" value="ECO:0007669"/>
    <property type="project" value="TreeGrafter"/>
</dbReference>
<accession>A0A1C6V394</accession>
<dbReference type="Gene3D" id="3.40.50.2000">
    <property type="entry name" value="Glycogen Phosphorylase B"/>
    <property type="match status" value="2"/>
</dbReference>
<evidence type="ECO:0000259" key="3">
    <source>
        <dbReference type="Pfam" id="PF11997"/>
    </source>
</evidence>
<keyword evidence="1 4" id="KW-0808">Transferase</keyword>
<keyword evidence="5" id="KW-1185">Reference proteome</keyword>
<dbReference type="EMBL" id="FMIB01000002">
    <property type="protein sequence ID" value="SCL60832.1"/>
    <property type="molecule type" value="Genomic_DNA"/>
</dbReference>
<dbReference type="Proteomes" id="UP000198605">
    <property type="component" value="Unassembled WGS sequence"/>
</dbReference>
<dbReference type="Pfam" id="PF11997">
    <property type="entry name" value="DUF3492"/>
    <property type="match status" value="1"/>
</dbReference>
<organism evidence="4 5">
    <name type="scientific">Micromonospora chersina</name>
    <dbReference type="NCBI Taxonomy" id="47854"/>
    <lineage>
        <taxon>Bacteria</taxon>
        <taxon>Bacillati</taxon>
        <taxon>Actinomycetota</taxon>
        <taxon>Actinomycetes</taxon>
        <taxon>Micromonosporales</taxon>
        <taxon>Micromonosporaceae</taxon>
        <taxon>Micromonospora</taxon>
    </lineage>
</organism>
<evidence type="ECO:0000313" key="5">
    <source>
        <dbReference type="Proteomes" id="UP000198605"/>
    </source>
</evidence>
<reference evidence="5" key="1">
    <citation type="submission" date="2016-06" db="EMBL/GenBank/DDBJ databases">
        <authorList>
            <person name="Varghese N."/>
            <person name="Submissions Spin"/>
        </authorList>
    </citation>
    <scope>NUCLEOTIDE SEQUENCE [LARGE SCALE GENOMIC DNA]</scope>
    <source>
        <strain evidence="5">DSM 44151</strain>
    </source>
</reference>
<evidence type="ECO:0000313" key="4">
    <source>
        <dbReference type="EMBL" id="SCL60832.1"/>
    </source>
</evidence>
<proteinExistence type="predicted"/>